<dbReference type="AlphaFoldDB" id="A0A072V266"/>
<dbReference type="EnsemblPlants" id="KEH35907">
    <property type="protein sequence ID" value="KEH35907"/>
    <property type="gene ID" value="MTR_3g106215"/>
</dbReference>
<reference evidence="2 4" key="1">
    <citation type="journal article" date="2011" name="Nature">
        <title>The Medicago genome provides insight into the evolution of rhizobial symbioses.</title>
        <authorList>
            <person name="Young N.D."/>
            <person name="Debelle F."/>
            <person name="Oldroyd G.E."/>
            <person name="Geurts R."/>
            <person name="Cannon S.B."/>
            <person name="Udvardi M.K."/>
            <person name="Benedito V.A."/>
            <person name="Mayer K.F."/>
            <person name="Gouzy J."/>
            <person name="Schoof H."/>
            <person name="Van de Peer Y."/>
            <person name="Proost S."/>
            <person name="Cook D.R."/>
            <person name="Meyers B.C."/>
            <person name="Spannagl M."/>
            <person name="Cheung F."/>
            <person name="De Mita S."/>
            <person name="Krishnakumar V."/>
            <person name="Gundlach H."/>
            <person name="Zhou S."/>
            <person name="Mudge J."/>
            <person name="Bharti A.K."/>
            <person name="Murray J.D."/>
            <person name="Naoumkina M.A."/>
            <person name="Rosen B."/>
            <person name="Silverstein K.A."/>
            <person name="Tang H."/>
            <person name="Rombauts S."/>
            <person name="Zhao P.X."/>
            <person name="Zhou P."/>
            <person name="Barbe V."/>
            <person name="Bardou P."/>
            <person name="Bechner M."/>
            <person name="Bellec A."/>
            <person name="Berger A."/>
            <person name="Berges H."/>
            <person name="Bidwell S."/>
            <person name="Bisseling T."/>
            <person name="Choisne N."/>
            <person name="Couloux A."/>
            <person name="Denny R."/>
            <person name="Deshpande S."/>
            <person name="Dai X."/>
            <person name="Doyle J.J."/>
            <person name="Dudez A.M."/>
            <person name="Farmer A.D."/>
            <person name="Fouteau S."/>
            <person name="Franken C."/>
            <person name="Gibelin C."/>
            <person name="Gish J."/>
            <person name="Goldstein S."/>
            <person name="Gonzalez A.J."/>
            <person name="Green P.J."/>
            <person name="Hallab A."/>
            <person name="Hartog M."/>
            <person name="Hua A."/>
            <person name="Humphray S.J."/>
            <person name="Jeong D.H."/>
            <person name="Jing Y."/>
            <person name="Jocker A."/>
            <person name="Kenton S.M."/>
            <person name="Kim D.J."/>
            <person name="Klee K."/>
            <person name="Lai H."/>
            <person name="Lang C."/>
            <person name="Lin S."/>
            <person name="Macmil S.L."/>
            <person name="Magdelenat G."/>
            <person name="Matthews L."/>
            <person name="McCorrison J."/>
            <person name="Monaghan E.L."/>
            <person name="Mun J.H."/>
            <person name="Najar F.Z."/>
            <person name="Nicholson C."/>
            <person name="Noirot C."/>
            <person name="O'Bleness M."/>
            <person name="Paule C.R."/>
            <person name="Poulain J."/>
            <person name="Prion F."/>
            <person name="Qin B."/>
            <person name="Qu C."/>
            <person name="Retzel E.F."/>
            <person name="Riddle C."/>
            <person name="Sallet E."/>
            <person name="Samain S."/>
            <person name="Samson N."/>
            <person name="Sanders I."/>
            <person name="Saurat O."/>
            <person name="Scarpelli C."/>
            <person name="Schiex T."/>
            <person name="Segurens B."/>
            <person name="Severin A.J."/>
            <person name="Sherrier D.J."/>
            <person name="Shi R."/>
            <person name="Sims S."/>
            <person name="Singer S.R."/>
            <person name="Sinharoy S."/>
            <person name="Sterck L."/>
            <person name="Viollet A."/>
            <person name="Wang B.B."/>
            <person name="Wang K."/>
            <person name="Wang M."/>
            <person name="Wang X."/>
            <person name="Warfsmann J."/>
            <person name="Weissenbach J."/>
            <person name="White D.D."/>
            <person name="White J.D."/>
            <person name="Wiley G.B."/>
            <person name="Wincker P."/>
            <person name="Xing Y."/>
            <person name="Yang L."/>
            <person name="Yao Z."/>
            <person name="Ying F."/>
            <person name="Zhai J."/>
            <person name="Zhou L."/>
            <person name="Zuber A."/>
            <person name="Denarie J."/>
            <person name="Dixon R.A."/>
            <person name="May G.D."/>
            <person name="Schwartz D.C."/>
            <person name="Rogers J."/>
            <person name="Quetier F."/>
            <person name="Town C.D."/>
            <person name="Roe B.A."/>
        </authorList>
    </citation>
    <scope>NUCLEOTIDE SEQUENCE [LARGE SCALE GENOMIC DNA]</scope>
    <source>
        <strain evidence="2">A17</strain>
        <strain evidence="3 4">cv. Jemalong A17</strain>
    </source>
</reference>
<evidence type="ECO:0000313" key="3">
    <source>
        <dbReference type="EnsemblPlants" id="KEH35907"/>
    </source>
</evidence>
<proteinExistence type="predicted"/>
<dbReference type="Proteomes" id="UP000002051">
    <property type="component" value="Chromosome 3"/>
</dbReference>
<keyword evidence="1" id="KW-0472">Membrane</keyword>
<sequence>MHDPHSVRLPSVTAAFKQPPNLCRNLENFKSLAVKAFVVSSTRLKTKSVWDYEIYLEMLSLMSIVTESYLVPLISIGLRLLLLYCNARWATPDVPAAKLILNK</sequence>
<keyword evidence="4" id="KW-1185">Reference proteome</keyword>
<name>A0A072V266_MEDTR</name>
<evidence type="ECO:0000256" key="1">
    <source>
        <dbReference type="SAM" id="Phobius"/>
    </source>
</evidence>
<evidence type="ECO:0000313" key="4">
    <source>
        <dbReference type="Proteomes" id="UP000002051"/>
    </source>
</evidence>
<accession>A0A072V266</accession>
<keyword evidence="1" id="KW-1133">Transmembrane helix</keyword>
<dbReference type="HOGENOM" id="CLU_2267747_0_0_1"/>
<gene>
    <name evidence="2" type="ordered locus">MTR_3g106215</name>
</gene>
<feature type="transmembrane region" description="Helical" evidence="1">
    <location>
        <begin position="58"/>
        <end position="82"/>
    </location>
</feature>
<keyword evidence="1 2" id="KW-0812">Transmembrane</keyword>
<organism evidence="2 4">
    <name type="scientific">Medicago truncatula</name>
    <name type="common">Barrel medic</name>
    <name type="synonym">Medicago tribuloides</name>
    <dbReference type="NCBI Taxonomy" id="3880"/>
    <lineage>
        <taxon>Eukaryota</taxon>
        <taxon>Viridiplantae</taxon>
        <taxon>Streptophyta</taxon>
        <taxon>Embryophyta</taxon>
        <taxon>Tracheophyta</taxon>
        <taxon>Spermatophyta</taxon>
        <taxon>Magnoliopsida</taxon>
        <taxon>eudicotyledons</taxon>
        <taxon>Gunneridae</taxon>
        <taxon>Pentapetalae</taxon>
        <taxon>rosids</taxon>
        <taxon>fabids</taxon>
        <taxon>Fabales</taxon>
        <taxon>Fabaceae</taxon>
        <taxon>Papilionoideae</taxon>
        <taxon>50 kb inversion clade</taxon>
        <taxon>NPAAA clade</taxon>
        <taxon>Hologalegina</taxon>
        <taxon>IRL clade</taxon>
        <taxon>Trifolieae</taxon>
        <taxon>Medicago</taxon>
    </lineage>
</organism>
<protein>
    <submittedName>
        <fullName evidence="2">Transmembrane protein, putative</fullName>
    </submittedName>
</protein>
<reference evidence="3" key="3">
    <citation type="submission" date="2015-04" db="UniProtKB">
        <authorList>
            <consortium name="EnsemblPlants"/>
        </authorList>
    </citation>
    <scope>IDENTIFICATION</scope>
    <source>
        <strain evidence="3">cv. Jemalong A17</strain>
    </source>
</reference>
<reference evidence="2 4" key="2">
    <citation type="journal article" date="2014" name="BMC Genomics">
        <title>An improved genome release (version Mt4.0) for the model legume Medicago truncatula.</title>
        <authorList>
            <person name="Tang H."/>
            <person name="Krishnakumar V."/>
            <person name="Bidwell S."/>
            <person name="Rosen B."/>
            <person name="Chan A."/>
            <person name="Zhou S."/>
            <person name="Gentzbittel L."/>
            <person name="Childs K.L."/>
            <person name="Yandell M."/>
            <person name="Gundlach H."/>
            <person name="Mayer K.F."/>
            <person name="Schwartz D.C."/>
            <person name="Town C.D."/>
        </authorList>
    </citation>
    <scope>GENOME REANNOTATION</scope>
    <source>
        <strain evidence="2">A17</strain>
        <strain evidence="3 4">cv. Jemalong A17</strain>
    </source>
</reference>
<dbReference type="EMBL" id="CM001219">
    <property type="protein sequence ID" value="KEH35907.1"/>
    <property type="molecule type" value="Genomic_DNA"/>
</dbReference>
<evidence type="ECO:0000313" key="2">
    <source>
        <dbReference type="EMBL" id="KEH35907.1"/>
    </source>
</evidence>